<evidence type="ECO:0000313" key="4">
    <source>
        <dbReference type="Proteomes" id="UP000570514"/>
    </source>
</evidence>
<sequence length="186" mass="19335">MIRFAALAATAVLFTSPGLAATELNLPPFSGINVHGGGEVKLVYGPQQRVTVIKSDPKTAEITVVGNTLNLSPCTGMCWGRHDLVVEVTTPRLETLSVHGGGTLTTQGEFPKQQRLRIDVHGGGEADLRGMPVDDISADVHGGGELHVKPIHALNAEVHGGGEVTYVGHPAILNSRTHGGGSVSGE</sequence>
<dbReference type="InterPro" id="IPR021255">
    <property type="entry name" value="DUF2807"/>
</dbReference>
<dbReference type="RefSeq" id="WP_167085102.1">
    <property type="nucleotide sequence ID" value="NZ_BAAADC010000001.1"/>
</dbReference>
<organism evidence="3 4">
    <name type="scientific">Rhizomicrobium palustre</name>
    <dbReference type="NCBI Taxonomy" id="189966"/>
    <lineage>
        <taxon>Bacteria</taxon>
        <taxon>Pseudomonadati</taxon>
        <taxon>Pseudomonadota</taxon>
        <taxon>Alphaproteobacteria</taxon>
        <taxon>Micropepsales</taxon>
        <taxon>Micropepsaceae</taxon>
        <taxon>Rhizomicrobium</taxon>
    </lineage>
</organism>
<keyword evidence="4" id="KW-1185">Reference proteome</keyword>
<accession>A0A846N386</accession>
<feature type="domain" description="Putative auto-transporter adhesin head GIN" evidence="2">
    <location>
        <begin position="28"/>
        <end position="110"/>
    </location>
</feature>
<name>A0A846N386_9PROT</name>
<keyword evidence="1" id="KW-0732">Signal</keyword>
<evidence type="ECO:0000259" key="2">
    <source>
        <dbReference type="Pfam" id="PF10988"/>
    </source>
</evidence>
<proteinExistence type="predicted"/>
<protein>
    <recommendedName>
        <fullName evidence="2">Putative auto-transporter adhesin head GIN domain-containing protein</fullName>
    </recommendedName>
</protein>
<evidence type="ECO:0000313" key="3">
    <source>
        <dbReference type="EMBL" id="NIK90494.1"/>
    </source>
</evidence>
<dbReference type="EMBL" id="JAASRM010000001">
    <property type="protein sequence ID" value="NIK90494.1"/>
    <property type="molecule type" value="Genomic_DNA"/>
</dbReference>
<reference evidence="3 4" key="1">
    <citation type="submission" date="2020-03" db="EMBL/GenBank/DDBJ databases">
        <title>Genomic Encyclopedia of Type Strains, Phase IV (KMG-IV): sequencing the most valuable type-strain genomes for metagenomic binning, comparative biology and taxonomic classification.</title>
        <authorList>
            <person name="Goeker M."/>
        </authorList>
    </citation>
    <scope>NUCLEOTIDE SEQUENCE [LARGE SCALE GENOMIC DNA]</scope>
    <source>
        <strain evidence="3 4">DSM 19867</strain>
    </source>
</reference>
<feature type="signal peptide" evidence="1">
    <location>
        <begin position="1"/>
        <end position="20"/>
    </location>
</feature>
<gene>
    <name evidence="3" type="ORF">FHS83_003812</name>
</gene>
<dbReference type="AlphaFoldDB" id="A0A846N386"/>
<dbReference type="Proteomes" id="UP000570514">
    <property type="component" value="Unassembled WGS sequence"/>
</dbReference>
<evidence type="ECO:0000256" key="1">
    <source>
        <dbReference type="SAM" id="SignalP"/>
    </source>
</evidence>
<feature type="chain" id="PRO_5032358631" description="Putative auto-transporter adhesin head GIN domain-containing protein" evidence="1">
    <location>
        <begin position="21"/>
        <end position="186"/>
    </location>
</feature>
<feature type="domain" description="Putative auto-transporter adhesin head GIN" evidence="2">
    <location>
        <begin position="114"/>
        <end position="170"/>
    </location>
</feature>
<dbReference type="Pfam" id="PF10988">
    <property type="entry name" value="DUF2807"/>
    <property type="match status" value="2"/>
</dbReference>
<dbReference type="Gene3D" id="2.160.20.120">
    <property type="match status" value="2"/>
</dbReference>
<comment type="caution">
    <text evidence="3">The sequence shown here is derived from an EMBL/GenBank/DDBJ whole genome shotgun (WGS) entry which is preliminary data.</text>
</comment>